<sequence length="328" mass="36571">MSDQRRVIAEVRRTVRIYNLLVLVVGAIALVVSVDRAQDDVLVTSLEVVGTTLVSAALVSFIFGQITIRDTTLQVNEAIDQALREVLEPIRENLFAGALSHYRWDCHLDGLEPDGYAVQAMRVSYQVQVIPRELRFICVSSLTDESFSRLAGDLRYVLRWQVDEGLELTDPHCFHVSHVRVDGQQLDQPAPRPTTLRGSPAVEYRFQVSELRRHHGFHSVEFHVVARKYLGTDREVRVQAYAFRSLLDAEYRLTVGESIGAEILNTQISGLSRIGAGGLIQHGRTYPDAFGRVAAYAIFTTPLQTGSNVVFTIDRGNPRRANRGGAAS</sequence>
<name>A0A117PK95_9ACTN</name>
<keyword evidence="1" id="KW-0812">Transmembrane</keyword>
<reference evidence="2 3" key="1">
    <citation type="submission" date="2015-10" db="EMBL/GenBank/DDBJ databases">
        <title>Draft genome sequence of Streptomyces curacoi DSM 40107, type strain for the species Streptomyces curacoi.</title>
        <authorList>
            <person name="Ruckert C."/>
            <person name="Winkler A."/>
            <person name="Kalinowski J."/>
            <person name="Kampfer P."/>
            <person name="Glaeser S."/>
        </authorList>
    </citation>
    <scope>NUCLEOTIDE SEQUENCE [LARGE SCALE GENOMIC DNA]</scope>
    <source>
        <strain evidence="2 3">DSM 40107</strain>
    </source>
</reference>
<evidence type="ECO:0000256" key="1">
    <source>
        <dbReference type="SAM" id="Phobius"/>
    </source>
</evidence>
<dbReference type="AlphaFoldDB" id="A0A117PK95"/>
<keyword evidence="3" id="KW-1185">Reference proteome</keyword>
<gene>
    <name evidence="2" type="ORF">AQI70_04085</name>
</gene>
<organism evidence="2 3">
    <name type="scientific">Streptomyces curacoi</name>
    <dbReference type="NCBI Taxonomy" id="146536"/>
    <lineage>
        <taxon>Bacteria</taxon>
        <taxon>Bacillati</taxon>
        <taxon>Actinomycetota</taxon>
        <taxon>Actinomycetes</taxon>
        <taxon>Kitasatosporales</taxon>
        <taxon>Streptomycetaceae</taxon>
        <taxon>Streptomyces</taxon>
    </lineage>
</organism>
<accession>A0A117PK95</accession>
<proteinExistence type="predicted"/>
<evidence type="ECO:0000313" key="3">
    <source>
        <dbReference type="Proteomes" id="UP000054024"/>
    </source>
</evidence>
<keyword evidence="1" id="KW-0472">Membrane</keyword>
<dbReference type="OrthoDB" id="4220341at2"/>
<feature type="transmembrane region" description="Helical" evidence="1">
    <location>
        <begin position="15"/>
        <end position="34"/>
    </location>
</feature>
<dbReference type="EMBL" id="LMWJ01000002">
    <property type="protein sequence ID" value="KUM81175.1"/>
    <property type="molecule type" value="Genomic_DNA"/>
</dbReference>
<dbReference type="RefSeq" id="WP_062144188.1">
    <property type="nucleotide sequence ID" value="NZ_KQ947984.1"/>
</dbReference>
<dbReference type="STRING" id="146536.AQI70_04085"/>
<keyword evidence="1" id="KW-1133">Transmembrane helix</keyword>
<comment type="caution">
    <text evidence="2">The sequence shown here is derived from an EMBL/GenBank/DDBJ whole genome shotgun (WGS) entry which is preliminary data.</text>
</comment>
<evidence type="ECO:0000313" key="2">
    <source>
        <dbReference type="EMBL" id="KUM81175.1"/>
    </source>
</evidence>
<protein>
    <submittedName>
        <fullName evidence="2">Uncharacterized protein</fullName>
    </submittedName>
</protein>
<feature type="transmembrane region" description="Helical" evidence="1">
    <location>
        <begin position="46"/>
        <end position="64"/>
    </location>
</feature>
<dbReference type="Proteomes" id="UP000054024">
    <property type="component" value="Unassembled WGS sequence"/>
</dbReference>